<accession>A0A6L5Z5I1</accession>
<dbReference type="InterPro" id="IPR011990">
    <property type="entry name" value="TPR-like_helical_dom_sf"/>
</dbReference>
<dbReference type="EMBL" id="WIND01000023">
    <property type="protein sequence ID" value="MSU91687.1"/>
    <property type="molecule type" value="Genomic_DNA"/>
</dbReference>
<reference evidence="2 3" key="1">
    <citation type="submission" date="2019-10" db="EMBL/GenBank/DDBJ databases">
        <title>Cognatihalovulum marinum gen. nov. sp. nov., a new member of the family Rhodobacteraceae isolated from deep seawater of the Northwest Indian Ocean.</title>
        <authorList>
            <person name="Ruan C."/>
            <person name="Wang J."/>
            <person name="Zheng X."/>
            <person name="Song L."/>
            <person name="Zhu Y."/>
            <person name="Huang Y."/>
            <person name="Lu Z."/>
            <person name="Du W."/>
            <person name="Huang L."/>
            <person name="Dai X."/>
        </authorList>
    </citation>
    <scope>NUCLEOTIDE SEQUENCE [LARGE SCALE GENOMIC DNA]</scope>
    <source>
        <strain evidence="2 3">2CG4</strain>
    </source>
</reference>
<protein>
    <recommendedName>
        <fullName evidence="4">Tetratricopeptide repeat protein</fullName>
    </recommendedName>
</protein>
<gene>
    <name evidence="2" type="ORF">GE300_19080</name>
</gene>
<evidence type="ECO:0000256" key="1">
    <source>
        <dbReference type="PROSITE-ProRule" id="PRU00339"/>
    </source>
</evidence>
<dbReference type="PANTHER" id="PTHR12558:SF13">
    <property type="entry name" value="CELL DIVISION CYCLE PROTEIN 27 HOMOLOG"/>
    <property type="match status" value="1"/>
</dbReference>
<dbReference type="PROSITE" id="PS50005">
    <property type="entry name" value="TPR"/>
    <property type="match status" value="2"/>
</dbReference>
<evidence type="ECO:0000313" key="3">
    <source>
        <dbReference type="Proteomes" id="UP000474957"/>
    </source>
</evidence>
<dbReference type="InterPro" id="IPR019734">
    <property type="entry name" value="TPR_rpt"/>
</dbReference>
<dbReference type="PANTHER" id="PTHR12558">
    <property type="entry name" value="CELL DIVISION CYCLE 16,23,27"/>
    <property type="match status" value="1"/>
</dbReference>
<dbReference type="AlphaFoldDB" id="A0A6L5Z5I1"/>
<feature type="repeat" description="TPR" evidence="1">
    <location>
        <begin position="148"/>
        <end position="181"/>
    </location>
</feature>
<dbReference type="Proteomes" id="UP000474957">
    <property type="component" value="Unassembled WGS sequence"/>
</dbReference>
<dbReference type="SUPFAM" id="SSF48452">
    <property type="entry name" value="TPR-like"/>
    <property type="match status" value="2"/>
</dbReference>
<dbReference type="Pfam" id="PF13432">
    <property type="entry name" value="TPR_16"/>
    <property type="match status" value="1"/>
</dbReference>
<evidence type="ECO:0008006" key="4">
    <source>
        <dbReference type="Google" id="ProtNLM"/>
    </source>
</evidence>
<evidence type="ECO:0000313" key="2">
    <source>
        <dbReference type="EMBL" id="MSU91687.1"/>
    </source>
</evidence>
<dbReference type="RefSeq" id="WP_154449093.1">
    <property type="nucleotide sequence ID" value="NZ_WIND01000023.1"/>
</dbReference>
<keyword evidence="1" id="KW-0802">TPR repeat</keyword>
<dbReference type="SMART" id="SM00028">
    <property type="entry name" value="TPR"/>
    <property type="match status" value="4"/>
</dbReference>
<sequence length="768" mass="85720">MSDRIIDDMKWPQHCLAEIDRLIDDCQPGAAVALARDAHGKWPEDIRFPLRIASACRSMQRLREAGAWIDSALELQPDNLNALRQRASVANVLSDYPTADRIVERMAAIAPHALQTDIAAAETQKSRGDVLRAIDLATEAGQRHPDSPRPHLLLGEIFHSMGRSRSALKAYRTAAVRDPRNTNALLGVALSAMHLDDQETAAAMVRRALEVEPLGLKCQLAMVGIARQENVSQDDLRAIAMEYAEQLRAAPGKSEAWVNLPLGDLNNALDMPDEALECWSVLDTGDEPNAQRWLQSADCHLKCGRSDEAVALIERYLELNPAEPQALIRLAGIEISMGNIERGIALRYGVIASEYPKHVSVAVRLAADLFVMGRHEEANSLFEHWFPIGRICPEPEFKTVLQRQGRVQDLLDLALHWTDNDDCPTYLRRFILQSLVAQRQFDRARAYAQHWRDIGAEHGETFLEYVENEIADDGRPDFTRNVGMPEERLMMSAEELEAKMRPTTRLATGRWPATALAWSVARDKSMGWAEWRDRAVRATALFQALSRRPFKLKDIRKYIQTPDLSGIEDLLAEDKPFIGVTTHSGPYSHFATSEFVSKAVYMMTGRHSGVTQVPVISFLGDTNAVAIQCVTALRKGYRLFIASDTAASQMAFRPVTSGASATLFGVPITLPNTIPKLAQELKVPTVFFQPYWQGDKIAFDIRRLPDPVPGEDRQAWYDRWAAAYLAQVEQVMSSAPENQNLGAAPWRFLLLNGLLKPETAMQTALEPA</sequence>
<dbReference type="Pfam" id="PF13428">
    <property type="entry name" value="TPR_14"/>
    <property type="match status" value="1"/>
</dbReference>
<keyword evidence="3" id="KW-1185">Reference proteome</keyword>
<name>A0A6L5Z5I1_9RHOB</name>
<comment type="caution">
    <text evidence="2">The sequence shown here is derived from an EMBL/GenBank/DDBJ whole genome shotgun (WGS) entry which is preliminary data.</text>
</comment>
<proteinExistence type="predicted"/>
<dbReference type="Gene3D" id="1.25.40.10">
    <property type="entry name" value="Tetratricopeptide repeat domain"/>
    <property type="match status" value="2"/>
</dbReference>
<feature type="repeat" description="TPR" evidence="1">
    <location>
        <begin position="290"/>
        <end position="323"/>
    </location>
</feature>
<organism evidence="2 3">
    <name type="scientific">Halovulum marinum</name>
    <dbReference type="NCBI Taxonomy" id="2662447"/>
    <lineage>
        <taxon>Bacteria</taxon>
        <taxon>Pseudomonadati</taxon>
        <taxon>Pseudomonadota</taxon>
        <taxon>Alphaproteobacteria</taxon>
        <taxon>Rhodobacterales</taxon>
        <taxon>Paracoccaceae</taxon>
        <taxon>Halovulum</taxon>
    </lineage>
</organism>